<reference evidence="3" key="1">
    <citation type="journal article" date="2012" name="ISME J.">
        <title>Roseobacter clade bacteria are abundant in coastal sediments and encode a novel combination of sulfur oxidation genes.</title>
        <authorList>
            <person name="Lenk S."/>
            <person name="Moraru C."/>
            <person name="Hahnke S."/>
            <person name="Arnds J."/>
            <person name="Richter M."/>
            <person name="Kube M."/>
            <person name="Reinhardt R."/>
            <person name="Brinkhoff T."/>
            <person name="Harder J."/>
            <person name="Amann R."/>
            <person name="Mussmann M."/>
        </authorList>
    </citation>
    <scope>NUCLEOTIDE SEQUENCE</scope>
</reference>
<dbReference type="GO" id="GO:0016757">
    <property type="term" value="F:glycosyltransferase activity"/>
    <property type="evidence" value="ECO:0007669"/>
    <property type="project" value="UniProtKB-KW"/>
</dbReference>
<protein>
    <submittedName>
        <fullName evidence="3">Protein containing glycosyl transferase, group 1 domain</fullName>
        <ecNumber evidence="3">2.4.-.-</ecNumber>
    </submittedName>
</protein>
<dbReference type="PANTHER" id="PTHR12526:SF622">
    <property type="entry name" value="GLYCOSYLTRANSFERASE (GROUP I)"/>
    <property type="match status" value="1"/>
</dbReference>
<feature type="domain" description="Glycosyltransferase subfamily 4-like N-terminal" evidence="2">
    <location>
        <begin position="20"/>
        <end position="184"/>
    </location>
</feature>
<proteinExistence type="predicted"/>
<dbReference type="Pfam" id="PF00534">
    <property type="entry name" value="Glycos_transf_1"/>
    <property type="match status" value="1"/>
</dbReference>
<dbReference type="Pfam" id="PF13439">
    <property type="entry name" value="Glyco_transf_4"/>
    <property type="match status" value="1"/>
</dbReference>
<name>I1X5J1_9BACT</name>
<evidence type="ECO:0000259" key="2">
    <source>
        <dbReference type="Pfam" id="PF13439"/>
    </source>
</evidence>
<dbReference type="InterPro" id="IPR028098">
    <property type="entry name" value="Glyco_trans_4-like_N"/>
</dbReference>
<keyword evidence="3" id="KW-0328">Glycosyltransferase</keyword>
<keyword evidence="3" id="KW-0808">Transferase</keyword>
<evidence type="ECO:0000313" key="3">
    <source>
        <dbReference type="EMBL" id="AFI78766.1"/>
    </source>
</evidence>
<dbReference type="PANTHER" id="PTHR12526">
    <property type="entry name" value="GLYCOSYLTRANSFERASE"/>
    <property type="match status" value="1"/>
</dbReference>
<dbReference type="InterPro" id="IPR001296">
    <property type="entry name" value="Glyco_trans_1"/>
</dbReference>
<dbReference type="AlphaFoldDB" id="I1X5J1"/>
<gene>
    <name evidence="3" type="ORF">ws198A12_0014</name>
</gene>
<dbReference type="SUPFAM" id="SSF53756">
    <property type="entry name" value="UDP-Glycosyltransferase/glycogen phosphorylase"/>
    <property type="match status" value="1"/>
</dbReference>
<accession>I1X5J1</accession>
<feature type="domain" description="Glycosyl transferase family 1" evidence="1">
    <location>
        <begin position="217"/>
        <end position="370"/>
    </location>
</feature>
<dbReference type="EMBL" id="JQ256790">
    <property type="protein sequence ID" value="AFI78766.1"/>
    <property type="molecule type" value="Genomic_DNA"/>
</dbReference>
<dbReference type="Gene3D" id="3.40.50.2000">
    <property type="entry name" value="Glycogen Phosphorylase B"/>
    <property type="match status" value="2"/>
</dbReference>
<organism evidence="3">
    <name type="scientific">uncultured bacterium ws198A12</name>
    <dbReference type="NCBI Taxonomy" id="1131830"/>
    <lineage>
        <taxon>Bacteria</taxon>
        <taxon>environmental samples</taxon>
    </lineage>
</organism>
<dbReference type="EC" id="2.4.-.-" evidence="3"/>
<sequence length="396" mass="45002">MKGLVIAPQPFFTQRGTPFSVYYRARAMAELGEELDLLTYGQGHDVSLPGVRVIRGPRFKIFGDVKIGPSALKIFLDIFVFFQAIYLLMRHKYDYVHAHEEAVFIAVMLKPFFRYRIIYDMHSSLPEQLTNFSFTRIKWVTNVVARLERRALRSSDVVIVVCPSLYDHASDLLPSTDRLILIENSLCDSVKLHSTSELTEPQIARELTEMSQLERIRLIVYAGTLERYQGIDLLLESFRLLYDRYHDVHLLILGGSDEQVAYYSNSAKSLELTERCHFTGTVSQGLAIHCNDCATVTVSPRTRGTNTPLKIYSQMSGGVPIVATRIETHTQVLSDNIAILVDANAASFAEGIQRVLDSPKAAKQIAENANHHYMRHYSRPVFMKKVQQVLDHVIQH</sequence>
<evidence type="ECO:0000259" key="1">
    <source>
        <dbReference type="Pfam" id="PF00534"/>
    </source>
</evidence>